<keyword evidence="6" id="KW-0378">Hydrolase</keyword>
<protein>
    <recommendedName>
        <fullName evidence="6">Pectin acetylesterase</fullName>
        <ecNumber evidence="6">3.1.1.-</ecNumber>
    </recommendedName>
</protein>
<evidence type="ECO:0000256" key="6">
    <source>
        <dbReference type="RuleBase" id="RU363114"/>
    </source>
</evidence>
<dbReference type="AlphaFoldDB" id="A0A830D1F5"/>
<dbReference type="GO" id="GO:0071555">
    <property type="term" value="P:cell wall organization"/>
    <property type="evidence" value="ECO:0007669"/>
    <property type="project" value="UniProtKB-KW"/>
</dbReference>
<dbReference type="GO" id="GO:0009505">
    <property type="term" value="C:plant-type cell wall"/>
    <property type="evidence" value="ECO:0007669"/>
    <property type="project" value="TreeGrafter"/>
</dbReference>
<accession>A0A830D1F5</accession>
<dbReference type="OrthoDB" id="2015280at2759"/>
<dbReference type="PANTHER" id="PTHR21562">
    <property type="entry name" value="NOTUM-RELATED"/>
    <property type="match status" value="1"/>
</dbReference>
<organism evidence="7 8">
    <name type="scientific">Phtheirospermum japonicum</name>
    <dbReference type="NCBI Taxonomy" id="374723"/>
    <lineage>
        <taxon>Eukaryota</taxon>
        <taxon>Viridiplantae</taxon>
        <taxon>Streptophyta</taxon>
        <taxon>Embryophyta</taxon>
        <taxon>Tracheophyta</taxon>
        <taxon>Spermatophyta</taxon>
        <taxon>Magnoliopsida</taxon>
        <taxon>eudicotyledons</taxon>
        <taxon>Gunneridae</taxon>
        <taxon>Pentapetalae</taxon>
        <taxon>asterids</taxon>
        <taxon>lamiids</taxon>
        <taxon>Lamiales</taxon>
        <taxon>Orobanchaceae</taxon>
        <taxon>Orobanchaceae incertae sedis</taxon>
        <taxon>Phtheirospermum</taxon>
    </lineage>
</organism>
<dbReference type="EC" id="3.1.1.-" evidence="6"/>
<comment type="caution">
    <text evidence="7">The sequence shown here is derived from an EMBL/GenBank/DDBJ whole genome shotgun (WGS) entry which is preliminary data.</text>
</comment>
<keyword evidence="4 6" id="KW-0134">Cell wall</keyword>
<keyword evidence="5 6" id="KW-0961">Cell wall biogenesis/degradation</keyword>
<dbReference type="Proteomes" id="UP000653305">
    <property type="component" value="Unassembled WGS sequence"/>
</dbReference>
<evidence type="ECO:0000256" key="3">
    <source>
        <dbReference type="ARBA" id="ARBA00005784"/>
    </source>
</evidence>
<comment type="similarity">
    <text evidence="3 6">Belongs to the pectinacetylesterase family.</text>
</comment>
<comment type="subcellular location">
    <subcellularLocation>
        <location evidence="2 6">Secreted</location>
        <location evidence="2 6">Cell wall</location>
    </subcellularLocation>
</comment>
<dbReference type="EMBL" id="BMAC01001242">
    <property type="protein sequence ID" value="GFQ06458.1"/>
    <property type="molecule type" value="Genomic_DNA"/>
</dbReference>
<dbReference type="GO" id="GO:0052793">
    <property type="term" value="F:pectin acetylesterase activity"/>
    <property type="evidence" value="ECO:0007669"/>
    <property type="project" value="TreeGrafter"/>
</dbReference>
<comment type="function">
    <text evidence="1 6">Hydrolyzes acetyl esters in homogalacturonan regions of pectin. In type I primary cell wall, galacturonic acid residues of pectin can be acetylated at the O-2 and O-3 positions. Decreasing the degree of acetylation of pectin gels in vitro alters their physical properties.</text>
</comment>
<name>A0A830D1F5_9LAMI</name>
<evidence type="ECO:0000256" key="2">
    <source>
        <dbReference type="ARBA" id="ARBA00004191"/>
    </source>
</evidence>
<evidence type="ECO:0000313" key="8">
    <source>
        <dbReference type="Proteomes" id="UP000653305"/>
    </source>
</evidence>
<evidence type="ECO:0000256" key="1">
    <source>
        <dbReference type="ARBA" id="ARBA00003534"/>
    </source>
</evidence>
<dbReference type="InterPro" id="IPR004963">
    <property type="entry name" value="PAE/NOTUM"/>
</dbReference>
<dbReference type="PANTHER" id="PTHR21562:SF5">
    <property type="entry name" value="PECTIN ACETYLESTERASE 12"/>
    <property type="match status" value="1"/>
</dbReference>
<evidence type="ECO:0000313" key="7">
    <source>
        <dbReference type="EMBL" id="GFQ06458.1"/>
    </source>
</evidence>
<dbReference type="Pfam" id="PF03283">
    <property type="entry name" value="PAE"/>
    <property type="match status" value="1"/>
</dbReference>
<reference evidence="7" key="1">
    <citation type="submission" date="2020-07" db="EMBL/GenBank/DDBJ databases">
        <title>Ethylene signaling mediates host invasion by parasitic plants.</title>
        <authorList>
            <person name="Yoshida S."/>
        </authorList>
    </citation>
    <scope>NUCLEOTIDE SEQUENCE</scope>
    <source>
        <strain evidence="7">Okayama</strain>
    </source>
</reference>
<gene>
    <name evidence="7" type="ORF">PHJA_002789800</name>
</gene>
<sequence length="145" mass="16256">FQKAIPFIGILSNKPEQNPDFYNWNRVKLRYCDGGSFAGDSKDKANLLEFRGRRIWKAAMIELMSKGMQYANQTLLSGCSAGGLASILHCDKFRSLFPTTTKVKCLSDAGLFMDAVDVSGGRTLRWLFNGVVRMQVYINQSNKCV</sequence>
<evidence type="ECO:0000256" key="4">
    <source>
        <dbReference type="ARBA" id="ARBA00022512"/>
    </source>
</evidence>
<keyword evidence="8" id="KW-1185">Reference proteome</keyword>
<proteinExistence type="inferred from homology"/>
<keyword evidence="6" id="KW-0964">Secreted</keyword>
<evidence type="ECO:0000256" key="5">
    <source>
        <dbReference type="ARBA" id="ARBA00023316"/>
    </source>
</evidence>
<feature type="non-terminal residue" evidence="7">
    <location>
        <position position="1"/>
    </location>
</feature>